<keyword evidence="1" id="KW-0472">Membrane</keyword>
<accession>A0A1G6XEQ6</accession>
<dbReference type="EMBL" id="FNAL01000008">
    <property type="protein sequence ID" value="SDD76678.1"/>
    <property type="molecule type" value="Genomic_DNA"/>
</dbReference>
<feature type="domain" description="Uncharacterized protein YyaB-like PH" evidence="2">
    <location>
        <begin position="65"/>
        <end position="137"/>
    </location>
</feature>
<keyword evidence="1" id="KW-1133">Transmembrane helix</keyword>
<dbReference type="AlphaFoldDB" id="A0A1G6XEQ6"/>
<dbReference type="Proteomes" id="UP000198501">
    <property type="component" value="Unassembled WGS sequence"/>
</dbReference>
<evidence type="ECO:0000313" key="6">
    <source>
        <dbReference type="Proteomes" id="UP001156645"/>
    </source>
</evidence>
<evidence type="ECO:0000313" key="4">
    <source>
        <dbReference type="EMBL" id="SDD76678.1"/>
    </source>
</evidence>
<sequence>MADIIFVSKVDFWIALILWVGSLSLILIPLWEWRWGKSNSRMRNILLMIILLPFAALMLMPFFGTKYTLTDSQLYVDSGLSTQTIELADITYITPTRSMTSAPALSLDRLKIEYRNKEILISPKDKPRFYQEIQARNPKIVIEKKYNF</sequence>
<keyword evidence="1" id="KW-0812">Transmembrane</keyword>
<proteinExistence type="predicted"/>
<protein>
    <submittedName>
        <fullName evidence="4">PH domain-containing protein</fullName>
    </submittedName>
</protein>
<name>A0A1G6XEQ6_9GAMM</name>
<reference evidence="6" key="3">
    <citation type="journal article" date="2019" name="Int. J. Syst. Evol. Microbiol.">
        <title>The Global Catalogue of Microorganisms (GCM) 10K type strain sequencing project: providing services to taxonomists for standard genome sequencing and annotation.</title>
        <authorList>
            <consortium name="The Broad Institute Genomics Platform"/>
            <consortium name="The Broad Institute Genome Sequencing Center for Infectious Disease"/>
            <person name="Wu L."/>
            <person name="Ma J."/>
        </authorList>
    </citation>
    <scope>NUCLEOTIDE SEQUENCE [LARGE SCALE GENOMIC DNA]</scope>
    <source>
        <strain evidence="6">NBRC 103191</strain>
    </source>
</reference>
<reference evidence="3" key="1">
    <citation type="journal article" date="2014" name="Int. J. Syst. Evol. Microbiol.">
        <title>Complete genome of a new Firmicutes species belonging to the dominant human colonic microbiota ('Ruminococcus bicirculans') reveals two chromosomes and a selective capacity to utilize plant glucans.</title>
        <authorList>
            <consortium name="NISC Comparative Sequencing Program"/>
            <person name="Wegmann U."/>
            <person name="Louis P."/>
            <person name="Goesmann A."/>
            <person name="Henrissat B."/>
            <person name="Duncan S.H."/>
            <person name="Flint H.J."/>
        </authorList>
    </citation>
    <scope>NUCLEOTIDE SEQUENCE</scope>
    <source>
        <strain evidence="3">NBRC 103191</strain>
    </source>
</reference>
<dbReference type="EMBL" id="BSOK01000008">
    <property type="protein sequence ID" value="GLR28186.1"/>
    <property type="molecule type" value="Genomic_DNA"/>
</dbReference>
<dbReference type="Proteomes" id="UP001156645">
    <property type="component" value="Unassembled WGS sequence"/>
</dbReference>
<organism evidence="4 5">
    <name type="scientific">Psychrobacter pacificensis</name>
    <dbReference type="NCBI Taxonomy" id="112002"/>
    <lineage>
        <taxon>Bacteria</taxon>
        <taxon>Pseudomonadati</taxon>
        <taxon>Pseudomonadota</taxon>
        <taxon>Gammaproteobacteria</taxon>
        <taxon>Moraxellales</taxon>
        <taxon>Moraxellaceae</taxon>
        <taxon>Psychrobacter</taxon>
    </lineage>
</organism>
<reference evidence="4 5" key="2">
    <citation type="submission" date="2016-10" db="EMBL/GenBank/DDBJ databases">
        <authorList>
            <person name="de Groot N.N."/>
        </authorList>
    </citation>
    <scope>NUCLEOTIDE SEQUENCE [LARGE SCALE GENOMIC DNA]</scope>
    <source>
        <strain evidence="4 5">DSM 23406</strain>
    </source>
</reference>
<dbReference type="Pfam" id="PF06713">
    <property type="entry name" value="bPH_4"/>
    <property type="match status" value="1"/>
</dbReference>
<evidence type="ECO:0000256" key="1">
    <source>
        <dbReference type="SAM" id="Phobius"/>
    </source>
</evidence>
<gene>
    <name evidence="3" type="ORF">GCM10007915_04240</name>
    <name evidence="4" type="ORF">SAMN05660405_01282</name>
</gene>
<reference evidence="3" key="4">
    <citation type="submission" date="2023-01" db="EMBL/GenBank/DDBJ databases">
        <title>Draft genome sequence of Psychrobacter pacificensis strain NBRC 103191.</title>
        <authorList>
            <person name="Sun Q."/>
            <person name="Mori K."/>
        </authorList>
    </citation>
    <scope>NUCLEOTIDE SEQUENCE</scope>
    <source>
        <strain evidence="3">NBRC 103191</strain>
    </source>
</reference>
<evidence type="ECO:0000259" key="2">
    <source>
        <dbReference type="Pfam" id="PF06713"/>
    </source>
</evidence>
<evidence type="ECO:0000313" key="3">
    <source>
        <dbReference type="EMBL" id="GLR28186.1"/>
    </source>
</evidence>
<keyword evidence="6" id="KW-1185">Reference proteome</keyword>
<feature type="transmembrane region" description="Helical" evidence="1">
    <location>
        <begin position="12"/>
        <end position="33"/>
    </location>
</feature>
<evidence type="ECO:0000313" key="5">
    <source>
        <dbReference type="Proteomes" id="UP000198501"/>
    </source>
</evidence>
<feature type="transmembrane region" description="Helical" evidence="1">
    <location>
        <begin position="45"/>
        <end position="64"/>
    </location>
</feature>
<dbReference type="RefSeq" id="WP_093069671.1">
    <property type="nucleotide sequence ID" value="NZ_BSOK01000008.1"/>
</dbReference>
<dbReference type="InterPro" id="IPR009589">
    <property type="entry name" value="PH_YyaB-like"/>
</dbReference>
<dbReference type="GO" id="GO:0030153">
    <property type="term" value="P:bacteriocin immunity"/>
    <property type="evidence" value="ECO:0007669"/>
    <property type="project" value="InterPro"/>
</dbReference>
<dbReference type="GeneID" id="300925232"/>